<evidence type="ECO:0000313" key="7">
    <source>
        <dbReference type="EMBL" id="KMZ66090.1"/>
    </source>
</evidence>
<feature type="region of interest" description="Disordered" evidence="6">
    <location>
        <begin position="33"/>
        <end position="61"/>
    </location>
</feature>
<dbReference type="InterPro" id="IPR011419">
    <property type="entry name" value="ATP12_ATP_synth-F1-assembly"/>
</dbReference>
<organism evidence="7 8">
    <name type="scientific">Zostera marina</name>
    <name type="common">Eelgrass</name>
    <dbReference type="NCBI Taxonomy" id="29655"/>
    <lineage>
        <taxon>Eukaryota</taxon>
        <taxon>Viridiplantae</taxon>
        <taxon>Streptophyta</taxon>
        <taxon>Embryophyta</taxon>
        <taxon>Tracheophyta</taxon>
        <taxon>Spermatophyta</taxon>
        <taxon>Magnoliopsida</taxon>
        <taxon>Liliopsida</taxon>
        <taxon>Zosteraceae</taxon>
        <taxon>Zostera</taxon>
    </lineage>
</organism>
<reference evidence="8" key="1">
    <citation type="journal article" date="2016" name="Nature">
        <title>The genome of the seagrass Zostera marina reveals angiosperm adaptation to the sea.</title>
        <authorList>
            <person name="Olsen J.L."/>
            <person name="Rouze P."/>
            <person name="Verhelst B."/>
            <person name="Lin Y.-C."/>
            <person name="Bayer T."/>
            <person name="Collen J."/>
            <person name="Dattolo E."/>
            <person name="De Paoli E."/>
            <person name="Dittami S."/>
            <person name="Maumus F."/>
            <person name="Michel G."/>
            <person name="Kersting A."/>
            <person name="Lauritano C."/>
            <person name="Lohaus R."/>
            <person name="Toepel M."/>
            <person name="Tonon T."/>
            <person name="Vanneste K."/>
            <person name="Amirebrahimi M."/>
            <person name="Brakel J."/>
            <person name="Bostroem C."/>
            <person name="Chovatia M."/>
            <person name="Grimwood J."/>
            <person name="Jenkins J.W."/>
            <person name="Jueterbock A."/>
            <person name="Mraz A."/>
            <person name="Stam W.T."/>
            <person name="Tice H."/>
            <person name="Bornberg-Bauer E."/>
            <person name="Green P.J."/>
            <person name="Pearson G.A."/>
            <person name="Procaccini G."/>
            <person name="Duarte C.M."/>
            <person name="Schmutz J."/>
            <person name="Reusch T.B.H."/>
            <person name="Van de Peer Y."/>
        </authorList>
    </citation>
    <scope>NUCLEOTIDE SEQUENCE [LARGE SCALE GENOMIC DNA]</scope>
    <source>
        <strain evidence="8">cv. Finnish</strain>
    </source>
</reference>
<evidence type="ECO:0000256" key="2">
    <source>
        <dbReference type="ARBA" id="ARBA00008231"/>
    </source>
</evidence>
<feature type="compositionally biased region" description="Low complexity" evidence="6">
    <location>
        <begin position="44"/>
        <end position="57"/>
    </location>
</feature>
<evidence type="ECO:0000256" key="3">
    <source>
        <dbReference type="ARBA" id="ARBA00022946"/>
    </source>
</evidence>
<keyword evidence="5" id="KW-0143">Chaperone</keyword>
<dbReference type="GO" id="GO:0005739">
    <property type="term" value="C:mitochondrion"/>
    <property type="evidence" value="ECO:0000318"/>
    <property type="project" value="GO_Central"/>
</dbReference>
<dbReference type="GO" id="GO:0033615">
    <property type="term" value="P:mitochondrial proton-transporting ATP synthase complex assembly"/>
    <property type="evidence" value="ECO:0000318"/>
    <property type="project" value="GO_Central"/>
</dbReference>
<comment type="caution">
    <text evidence="7">The sequence shown here is derived from an EMBL/GenBank/DDBJ whole genome shotgun (WGS) entry which is preliminary data.</text>
</comment>
<dbReference type="Gene3D" id="1.10.3580.10">
    <property type="entry name" value="ATP12 ATPase"/>
    <property type="match status" value="1"/>
</dbReference>
<sequence length="326" mass="36235">MIATASLRSILTRKIFPVHCRFLSLASSAETTEVTHSSKVSEQAAAANDGKDNNGAGTIYVKGRNNVSTRDQTSVSMPMSFMTGSIAGKKFYKDVTTRLSDDGNGWTVMLDYRTLKSPSKKPLKLPTLGLAKAIAAEWKYQETDGIRPFTMPLMRLACTAMERVPLTRPKIIQNLMEKFHQDLVFCRSPGNNESECELLEKQMAKIDPLLEWVEMEFGHKPVVHTCLFGSKQEDELARSIEKRLKQTNDFELAAVDALAASAHSLIIPLGILHGRLQIEEAVELIRLEEDCQIDRYGLVEGGHDVDIADLQVHISSATVFLGLTER</sequence>
<proteinExistence type="inferred from homology"/>
<dbReference type="PANTHER" id="PTHR21013">
    <property type="entry name" value="ATP SYNTHASE MITOCHONDRIAL F1 COMPLEX ASSEMBLY FACTOR 2/ATP12 PROTEIN, MITOCHONDRIAL PRECURSOR"/>
    <property type="match status" value="1"/>
</dbReference>
<dbReference type="OMA" id="WDPVLHW"/>
<keyword evidence="4" id="KW-0496">Mitochondrion</keyword>
<comment type="similarity">
    <text evidence="2">Belongs to the ATP12 family.</text>
</comment>
<dbReference type="OrthoDB" id="5673at2759"/>
<dbReference type="InterPro" id="IPR042272">
    <property type="entry name" value="ATP12_ATP_synth-F1-assembly_N"/>
</dbReference>
<evidence type="ECO:0000256" key="5">
    <source>
        <dbReference type="ARBA" id="ARBA00023186"/>
    </source>
</evidence>
<dbReference type="PANTHER" id="PTHR21013:SF10">
    <property type="entry name" value="ATP SYNTHASE MITOCHONDRIAL F1 COMPLEX ASSEMBLY FACTOR 2"/>
    <property type="match status" value="1"/>
</dbReference>
<dbReference type="Gene3D" id="3.30.2180.10">
    <property type="entry name" value="ATP12-like"/>
    <property type="match status" value="1"/>
</dbReference>
<keyword evidence="8" id="KW-1185">Reference proteome</keyword>
<evidence type="ECO:0000256" key="6">
    <source>
        <dbReference type="SAM" id="MobiDB-lite"/>
    </source>
</evidence>
<dbReference type="AlphaFoldDB" id="A0A0K9PCZ9"/>
<comment type="subcellular location">
    <subcellularLocation>
        <location evidence="1">Mitochondrion</location>
    </subcellularLocation>
</comment>
<dbReference type="EMBL" id="LFYR01000981">
    <property type="protein sequence ID" value="KMZ66090.1"/>
    <property type="molecule type" value="Genomic_DNA"/>
</dbReference>
<evidence type="ECO:0000256" key="4">
    <source>
        <dbReference type="ARBA" id="ARBA00023128"/>
    </source>
</evidence>
<gene>
    <name evidence="7" type="ORF">ZOSMA_2G01020</name>
</gene>
<dbReference type="SUPFAM" id="SSF160909">
    <property type="entry name" value="ATP12-like"/>
    <property type="match status" value="1"/>
</dbReference>
<evidence type="ECO:0000313" key="8">
    <source>
        <dbReference type="Proteomes" id="UP000036987"/>
    </source>
</evidence>
<evidence type="ECO:0000256" key="1">
    <source>
        <dbReference type="ARBA" id="ARBA00004173"/>
    </source>
</evidence>
<keyword evidence="3" id="KW-0809">Transit peptide</keyword>
<dbReference type="InterPro" id="IPR023335">
    <property type="entry name" value="ATP12_ortho_dom_sf"/>
</dbReference>
<dbReference type="Pfam" id="PF07542">
    <property type="entry name" value="ATP12"/>
    <property type="match status" value="1"/>
</dbReference>
<accession>A0A0K9PCZ9</accession>
<name>A0A0K9PCZ9_ZOSMR</name>
<dbReference type="STRING" id="29655.A0A0K9PCZ9"/>
<protein>
    <submittedName>
        <fullName evidence="7">ATP12 ATPase</fullName>
    </submittedName>
</protein>
<dbReference type="Proteomes" id="UP000036987">
    <property type="component" value="Unassembled WGS sequence"/>
</dbReference>